<dbReference type="Gene3D" id="3.30.420.10">
    <property type="entry name" value="Ribonuclease H-like superfamily/Ribonuclease H"/>
    <property type="match status" value="1"/>
</dbReference>
<feature type="domain" description="Integrase catalytic" evidence="2">
    <location>
        <begin position="1355"/>
        <end position="1527"/>
    </location>
</feature>
<reference evidence="3" key="1">
    <citation type="submission" date="2022-10" db="EMBL/GenBank/DDBJ databases">
        <authorList>
            <person name="Chen Y."/>
            <person name="Dougan E. K."/>
            <person name="Chan C."/>
            <person name="Rhodes N."/>
            <person name="Thang M."/>
        </authorList>
    </citation>
    <scope>NUCLEOTIDE SEQUENCE</scope>
</reference>
<feature type="compositionally biased region" description="Basic and acidic residues" evidence="1">
    <location>
        <begin position="602"/>
        <end position="611"/>
    </location>
</feature>
<feature type="compositionally biased region" description="Polar residues" evidence="1">
    <location>
        <begin position="1803"/>
        <end position="1812"/>
    </location>
</feature>
<protein>
    <submittedName>
        <fullName evidence="4">Pentatricopeptide repeat-containing protein, mitochondrial</fullName>
    </submittedName>
</protein>
<feature type="compositionally biased region" description="Low complexity" evidence="1">
    <location>
        <begin position="1852"/>
        <end position="1864"/>
    </location>
</feature>
<dbReference type="OrthoDB" id="428549at2759"/>
<reference evidence="4 5" key="2">
    <citation type="submission" date="2024-05" db="EMBL/GenBank/DDBJ databases">
        <authorList>
            <person name="Chen Y."/>
            <person name="Shah S."/>
            <person name="Dougan E. K."/>
            <person name="Thang M."/>
            <person name="Chan C."/>
        </authorList>
    </citation>
    <scope>NUCLEOTIDE SEQUENCE [LARGE SCALE GENOMIC DNA]</scope>
</reference>
<dbReference type="GO" id="GO:0015074">
    <property type="term" value="P:DNA integration"/>
    <property type="evidence" value="ECO:0007669"/>
    <property type="project" value="InterPro"/>
</dbReference>
<sequence length="2223" mass="250204">MENVRWPSAVESHGFRSFPNAFPAPNPALRRPNEFHDPLDYDERDSDDLPDLEPIEPGDSLWLCVNCHSADWRREGAAWTCMSCGCNRFRDAFLEDSRRVQPPPRPWHYERSWPRDYPDVRMPDDPRPMSEPNEDYENPAVSEQLTNDPTVDPDDPVETPERLSRRQRRAARKKDALHADQLGRRKVSLDTSMQSTRRGGAPSPSSPGHSDGGQSSSKPSSKLSSKLSSKPSTGPHGQWRDEMLKKLVDQGTKEPWNIAMGPSPGLKYRGGTPPQPPPWTYAKDDLRAFSKWERKLDVWRLQIRAYLPPRESSLMLYSSLRGDAEEELEHCDLKKVDSDDGVDYIVEMLRAPLMTKTIYLKRKYLHEFETIQRHFGESIRDFTNRYHRTERSLLAVGINAQAMYDEESRGSRILDRMRLSLEAQRLVLVGCQQSLKYHDVVESALLQFPQHRGGQSNQKGSKGDSKGKRPSDFTNTKRTYVAENPDHEDQPTEDHTEEQAADEDADQQAPDGDEADENQEDEGAPEGEDDELDSSLRDVVQCLTVTARRLQSLTLGRRFSGKKTIEQRKQESHCAVCGEKGHWQGDAACRQSSKPAAGKGGAKGDAKKPDKPSSAPAKRVLRVQQPNGSLKSVSFDEDDDGEKLERYNLKMHTSPNKGDRELMLPPQALKVCNTRPDSPSNASRSSSTMVAELEPLRCSTFSSGKASMPGDDTGSEATNSTKALADLPRPSRDGQHDEVDGRVPTALPTSVNSTVREQARQFRQAPGLPKGVAVVRRTRSLGRSSAIAAATTAIACILNSVNLCGQEPKAPLDPGSPDFLNNFGASSPRANHGCYQATSNNQGEEEHGQTQEFWRWQAESSPQGEGRGGGNLRRVRLVDDRTMMKRPKTTWVTGHWRQVLKTYEMENQAYAQMPNHKDKMQFGPKIDLLEVFAGSANLTARAPRFKLSALEPVDIKINVDLTTPEGRAIVWRAVIDLYWSSWNGELEQLRQQERPLVEFGADLMHYQHEHDRFYLGENPLRSRIWKEEPVVSVTELPDNITTRCDAGAYGAETEDGWPIQKPHQWIGNSKEIMAELCRVLTDEAKLYTKPVQGKDTEASGRYCDGLCDAILRGLKREAVARDPLRFRPPEKTSVYYVKPTNDEQAWDSLLNTFEKRFENTHKKPYNLPTNDDLYNEICRLVPWDIERIQVAWLPVARRWPTDIPFTHRGAALRTASGKIILESEDLSSVVYPKQRYFETIRLGIFFFGHAPGGPQDDSQDASQDATTDGAEQRPQQEAPSSKDLVSGMTTDIWFEDAPPEMTKELKKSLARLHANMGHPPKEELIRILAASNNLSSKVLAGLDALRCGSCLRLTLPKKPAVSSTSTMNASAFGDRLQADIVYIRTLSQNVPVLGIVDEFTNYIVATTLTDRHPATVLKTFLTMWYHPLGLPQHLTVDPDTAFLGNMEEWHARHGIEYEIIPAEEHWRIGKIERRNALLRTLVERLVDHHAVVSREALDEVVVAACHSLNSSTYSYGRSPFQAVFGRIPRPLGDLLSDDKALVISNNDNQIFRPELLRAEAVTTLMQISASQAVRRGLLRKTRPQQDLPRLQPGQTIAFWRWQGRSRQHKKGSWSLGRYLASDPDKKSSWIQVGKTTIRIGNNQIRLACGWEDWSPSEEDVKLLKDAEANLSQGLRDDSRGDPPGEDEAQMIDQEIFNFRPIQEPRLHSAQTELQDQSLPPTPRPETAQAPTDLLPDISPDIPMSTLDLPAPTIQQARDQEQPTQQPSAAAAEHTFQQQLQLAMLRSQQQQYNTQHVTINIDSPTYQQYQPNFGPTMPTPRSRHRSRTPNASRDRRPTPLRQAEQRPALTDATTTTQVQPPSTQPDSAQQYNQPSSLPSQAAATATAVPQATTPDIQAAPSTPQPPERLPELPQKRPADALINYYMTDDGSLQPLIHWDGSEELSLPYAKSDRCHQAYLNSKQREIELSGIGEFTRPDHDSSDEDLQLSNERGMTRQEAKQLDREIPWRDIMKQDEATIQQYVESAISEYNGWMKWGGVRAIPEDEANRIRNSAKMRRRIMKSRAAYRDKNRGQRALRPKTRVVVIGCADPDLRQLSRDSPTPTRLLEMIILCIATSGANGEFNMDGLRWTLWLSDAEKAFFQGFQDKSEKNGPIFMEPPRDPIQQRAKAFAAALYEILGNCYMALAMHLALGTLLWMRNFERIDLSSTALTAASTCTSTPVAN</sequence>
<dbReference type="PROSITE" id="PS50994">
    <property type="entry name" value="INTEGRASE"/>
    <property type="match status" value="1"/>
</dbReference>
<feature type="region of interest" description="Disordered" evidence="1">
    <location>
        <begin position="99"/>
        <end position="241"/>
    </location>
</feature>
<dbReference type="Proteomes" id="UP001152797">
    <property type="component" value="Unassembled WGS sequence"/>
</dbReference>
<feature type="compositionally biased region" description="Low complexity" evidence="1">
    <location>
        <begin position="1872"/>
        <end position="1893"/>
    </location>
</feature>
<name>A0A9P1FU42_9DINO</name>
<dbReference type="CDD" id="cd22541">
    <property type="entry name" value="SP5_N"/>
    <property type="match status" value="1"/>
</dbReference>
<dbReference type="InterPro" id="IPR001584">
    <property type="entry name" value="Integrase_cat-core"/>
</dbReference>
<gene>
    <name evidence="3" type="ORF">C1SCF055_LOCUS16729</name>
</gene>
<feature type="region of interest" description="Disordered" evidence="1">
    <location>
        <begin position="448"/>
        <end position="534"/>
    </location>
</feature>
<feature type="region of interest" description="Disordered" evidence="1">
    <location>
        <begin position="701"/>
        <end position="747"/>
    </location>
</feature>
<feature type="compositionally biased region" description="Basic and acidic residues" evidence="1">
    <location>
        <begin position="31"/>
        <end position="41"/>
    </location>
</feature>
<dbReference type="GO" id="GO:0003676">
    <property type="term" value="F:nucleic acid binding"/>
    <property type="evidence" value="ECO:0007669"/>
    <property type="project" value="InterPro"/>
</dbReference>
<organism evidence="3">
    <name type="scientific">Cladocopium goreaui</name>
    <dbReference type="NCBI Taxonomy" id="2562237"/>
    <lineage>
        <taxon>Eukaryota</taxon>
        <taxon>Sar</taxon>
        <taxon>Alveolata</taxon>
        <taxon>Dinophyceae</taxon>
        <taxon>Suessiales</taxon>
        <taxon>Symbiodiniaceae</taxon>
        <taxon>Cladocopium</taxon>
    </lineage>
</organism>
<evidence type="ECO:0000313" key="4">
    <source>
        <dbReference type="EMBL" id="CAL4776986.1"/>
    </source>
</evidence>
<feature type="compositionally biased region" description="Basic and acidic residues" evidence="1">
    <location>
        <begin position="107"/>
        <end position="128"/>
    </location>
</feature>
<feature type="compositionally biased region" description="Low complexity" evidence="1">
    <location>
        <begin position="15"/>
        <end position="30"/>
    </location>
</feature>
<dbReference type="InterPro" id="IPR036397">
    <property type="entry name" value="RNaseH_sf"/>
</dbReference>
<proteinExistence type="predicted"/>
<feature type="compositionally biased region" description="Acidic residues" evidence="1">
    <location>
        <begin position="42"/>
        <end position="53"/>
    </location>
</feature>
<feature type="region of interest" description="Disordered" evidence="1">
    <location>
        <begin position="1"/>
        <end position="53"/>
    </location>
</feature>
<feature type="region of interest" description="Disordered" evidence="1">
    <location>
        <begin position="1803"/>
        <end position="1911"/>
    </location>
</feature>
<dbReference type="InterPro" id="IPR012337">
    <property type="entry name" value="RNaseH-like_sf"/>
</dbReference>
<feature type="compositionally biased region" description="Basic and acidic residues" evidence="1">
    <location>
        <begin position="461"/>
        <end position="471"/>
    </location>
</feature>
<evidence type="ECO:0000256" key="1">
    <source>
        <dbReference type="SAM" id="MobiDB-lite"/>
    </source>
</evidence>
<keyword evidence="5" id="KW-1185">Reference proteome</keyword>
<comment type="caution">
    <text evidence="3">The sequence shown here is derived from an EMBL/GenBank/DDBJ whole genome shotgun (WGS) entry which is preliminary data.</text>
</comment>
<dbReference type="EMBL" id="CAMXCT010001393">
    <property type="protein sequence ID" value="CAI3989674.1"/>
    <property type="molecule type" value="Genomic_DNA"/>
</dbReference>
<feature type="region of interest" description="Disordered" evidence="1">
    <location>
        <begin position="1709"/>
        <end position="1735"/>
    </location>
</feature>
<accession>A0A9P1FU42</accession>
<feature type="region of interest" description="Disordered" evidence="1">
    <location>
        <begin position="586"/>
        <end position="641"/>
    </location>
</feature>
<evidence type="ECO:0000259" key="2">
    <source>
        <dbReference type="PROSITE" id="PS50994"/>
    </source>
</evidence>
<dbReference type="EMBL" id="CAMXCT020001393">
    <property type="protein sequence ID" value="CAL1143049.1"/>
    <property type="molecule type" value="Genomic_DNA"/>
</dbReference>
<feature type="compositionally biased region" description="Basic and acidic residues" evidence="1">
    <location>
        <begin position="484"/>
        <end position="498"/>
    </location>
</feature>
<dbReference type="EMBL" id="CAMXCT030001393">
    <property type="protein sequence ID" value="CAL4776986.1"/>
    <property type="molecule type" value="Genomic_DNA"/>
</dbReference>
<dbReference type="SUPFAM" id="SSF53098">
    <property type="entry name" value="Ribonuclease H-like"/>
    <property type="match status" value="1"/>
</dbReference>
<feature type="compositionally biased region" description="Polar residues" evidence="1">
    <location>
        <begin position="1709"/>
        <end position="1718"/>
    </location>
</feature>
<feature type="compositionally biased region" description="Acidic residues" evidence="1">
    <location>
        <begin position="499"/>
        <end position="533"/>
    </location>
</feature>
<feature type="region of interest" description="Disordered" evidence="1">
    <location>
        <begin position="1754"/>
        <end position="1774"/>
    </location>
</feature>
<feature type="compositionally biased region" description="Low complexity" evidence="1">
    <location>
        <begin position="199"/>
        <end position="232"/>
    </location>
</feature>
<feature type="region of interest" description="Disordered" evidence="1">
    <location>
        <begin position="1972"/>
        <end position="1999"/>
    </location>
</feature>
<feature type="region of interest" description="Disordered" evidence="1">
    <location>
        <begin position="1253"/>
        <end position="1284"/>
    </location>
</feature>
<evidence type="ECO:0000313" key="3">
    <source>
        <dbReference type="EMBL" id="CAI3989674.1"/>
    </source>
</evidence>
<feature type="compositionally biased region" description="Basic and acidic residues" evidence="1">
    <location>
        <begin position="173"/>
        <end position="183"/>
    </location>
</feature>
<evidence type="ECO:0000313" key="5">
    <source>
        <dbReference type="Proteomes" id="UP001152797"/>
    </source>
</evidence>
<feature type="compositionally biased region" description="Basic and acidic residues" evidence="1">
    <location>
        <begin position="729"/>
        <end position="741"/>
    </location>
</feature>
<feature type="compositionally biased region" description="Polar residues" evidence="1">
    <location>
        <begin position="1754"/>
        <end position="1767"/>
    </location>
</feature>